<dbReference type="Proteomes" id="UP000034236">
    <property type="component" value="Unassembled WGS sequence"/>
</dbReference>
<feature type="transmembrane region" description="Helical" evidence="1">
    <location>
        <begin position="64"/>
        <end position="89"/>
    </location>
</feature>
<evidence type="ECO:0000313" key="3">
    <source>
        <dbReference type="EMBL" id="KKS03798.1"/>
    </source>
</evidence>
<evidence type="ECO:0000256" key="1">
    <source>
        <dbReference type="SAM" id="Phobius"/>
    </source>
</evidence>
<organism evidence="3 4">
    <name type="scientific">Candidatus Nomurabacteria bacterium GW2011_GWA2_41_25</name>
    <dbReference type="NCBI Taxonomy" id="1618736"/>
    <lineage>
        <taxon>Bacteria</taxon>
        <taxon>Candidatus Nomuraibacteriota</taxon>
    </lineage>
</organism>
<name>A0A0G0YTN8_9BACT</name>
<dbReference type="AlphaFoldDB" id="A0A0G0YTN8"/>
<dbReference type="Pfam" id="PF01569">
    <property type="entry name" value="PAP2"/>
    <property type="match status" value="1"/>
</dbReference>
<dbReference type="EMBL" id="LCBE01000015">
    <property type="protein sequence ID" value="KKS03798.1"/>
    <property type="molecule type" value="Genomic_DNA"/>
</dbReference>
<accession>A0A0G0YTN8</accession>
<dbReference type="InterPro" id="IPR036938">
    <property type="entry name" value="PAP2/HPO_sf"/>
</dbReference>
<dbReference type="Gene3D" id="1.20.144.10">
    <property type="entry name" value="Phosphatidic acid phosphatase type 2/haloperoxidase"/>
    <property type="match status" value="1"/>
</dbReference>
<keyword evidence="1" id="KW-0812">Transmembrane</keyword>
<evidence type="ECO:0000259" key="2">
    <source>
        <dbReference type="SMART" id="SM00014"/>
    </source>
</evidence>
<feature type="transmembrane region" description="Helical" evidence="1">
    <location>
        <begin position="109"/>
        <end position="129"/>
    </location>
</feature>
<feature type="domain" description="Phosphatidic acid phosphatase type 2/haloperoxidase" evidence="2">
    <location>
        <begin position="65"/>
        <end position="174"/>
    </location>
</feature>
<feature type="transmembrane region" description="Helical" evidence="1">
    <location>
        <begin position="22"/>
        <end position="44"/>
    </location>
</feature>
<protein>
    <submittedName>
        <fullName evidence="3">Phosphoesterase, PA-phosphatase related protein</fullName>
    </submittedName>
</protein>
<reference evidence="3 4" key="1">
    <citation type="journal article" date="2015" name="Nature">
        <title>rRNA introns, odd ribosomes, and small enigmatic genomes across a large radiation of phyla.</title>
        <authorList>
            <person name="Brown C.T."/>
            <person name="Hug L.A."/>
            <person name="Thomas B.C."/>
            <person name="Sharon I."/>
            <person name="Castelle C.J."/>
            <person name="Singh A."/>
            <person name="Wilkins M.J."/>
            <person name="Williams K.H."/>
            <person name="Banfield J.F."/>
        </authorList>
    </citation>
    <scope>NUCLEOTIDE SEQUENCE [LARGE SCALE GENOMIC DNA]</scope>
</reference>
<dbReference type="PANTHER" id="PTHR14969">
    <property type="entry name" value="SPHINGOSINE-1-PHOSPHATE PHOSPHOHYDROLASE"/>
    <property type="match status" value="1"/>
</dbReference>
<evidence type="ECO:0000313" key="4">
    <source>
        <dbReference type="Proteomes" id="UP000034236"/>
    </source>
</evidence>
<dbReference type="PANTHER" id="PTHR14969:SF13">
    <property type="entry name" value="AT30094P"/>
    <property type="match status" value="1"/>
</dbReference>
<feature type="transmembrane region" description="Helical" evidence="1">
    <location>
        <begin position="159"/>
        <end position="177"/>
    </location>
</feature>
<sequence>MNNQIFFFFYNFTHQSGFFDKLVVFFAVYFPLAILFSVGVFLLYHSGVYKRENFNKIVIKKLILNSLVVFGPAFFAFLIATILKEIIHIDRSFVQFSKISPLFNPNQEYAFPSTHASIFSALAFSIFFLHKKVGYIFMLFALLIGLARITAGVHFPIDIFGGFILGAVVAYLVAYFGKKI</sequence>
<proteinExistence type="predicted"/>
<comment type="caution">
    <text evidence="3">The sequence shown here is derived from an EMBL/GenBank/DDBJ whole genome shotgun (WGS) entry which is preliminary data.</text>
</comment>
<feature type="transmembrane region" description="Helical" evidence="1">
    <location>
        <begin position="136"/>
        <end position="153"/>
    </location>
</feature>
<keyword evidence="1" id="KW-0472">Membrane</keyword>
<dbReference type="InterPro" id="IPR000326">
    <property type="entry name" value="PAP2/HPO"/>
</dbReference>
<dbReference type="SUPFAM" id="SSF48317">
    <property type="entry name" value="Acid phosphatase/Vanadium-dependent haloperoxidase"/>
    <property type="match status" value="1"/>
</dbReference>
<dbReference type="SMART" id="SM00014">
    <property type="entry name" value="acidPPc"/>
    <property type="match status" value="1"/>
</dbReference>
<keyword evidence="1" id="KW-1133">Transmembrane helix</keyword>
<gene>
    <name evidence="3" type="ORF">UU58_C0015G0006</name>
</gene>